<gene>
    <name evidence="2" type="ORF">C7Y72_20045</name>
</gene>
<dbReference type="AlphaFoldDB" id="A0A2T4UCC1"/>
<evidence type="ECO:0000256" key="1">
    <source>
        <dbReference type="SAM" id="SignalP"/>
    </source>
</evidence>
<sequence>MSTTRRTTVVTLAALTAAGALAATPAGADLVVQQSLAGISPGMTRAQVEAVLGAPQKVTTRPDDIMGSYDELRYGLTKVSISGGEEGSVFSISTTSKKQRTSSGVGVGTTEKTLRRKVKGLRCSTYAGRFRICMVGRLTPGQTVTDFRIGKTSKKVVSIQLGLVID</sequence>
<organism evidence="2 3">
    <name type="scientific">Paraconexibacter algicola</name>
    <dbReference type="NCBI Taxonomy" id="2133960"/>
    <lineage>
        <taxon>Bacteria</taxon>
        <taxon>Bacillati</taxon>
        <taxon>Actinomycetota</taxon>
        <taxon>Thermoleophilia</taxon>
        <taxon>Solirubrobacterales</taxon>
        <taxon>Paraconexibacteraceae</taxon>
        <taxon>Paraconexibacter</taxon>
    </lineage>
</organism>
<dbReference type="Proteomes" id="UP000240739">
    <property type="component" value="Unassembled WGS sequence"/>
</dbReference>
<keyword evidence="3" id="KW-1185">Reference proteome</keyword>
<keyword evidence="1" id="KW-0732">Signal</keyword>
<feature type="signal peptide" evidence="1">
    <location>
        <begin position="1"/>
        <end position="22"/>
    </location>
</feature>
<protein>
    <recommendedName>
        <fullName evidence="4">Lipoprotein SmpA/OmlA domain-containing protein</fullName>
    </recommendedName>
</protein>
<dbReference type="EMBL" id="PYYB01000004">
    <property type="protein sequence ID" value="PTL54873.1"/>
    <property type="molecule type" value="Genomic_DNA"/>
</dbReference>
<name>A0A2T4UCC1_9ACTN</name>
<evidence type="ECO:0008006" key="4">
    <source>
        <dbReference type="Google" id="ProtNLM"/>
    </source>
</evidence>
<proteinExistence type="predicted"/>
<comment type="caution">
    <text evidence="2">The sequence shown here is derived from an EMBL/GenBank/DDBJ whole genome shotgun (WGS) entry which is preliminary data.</text>
</comment>
<reference evidence="2 3" key="1">
    <citation type="submission" date="2018-03" db="EMBL/GenBank/DDBJ databases">
        <title>Aquarubrobacter algicola gen. nov., sp. nov., a novel actinobacterium isolated from shallow eutrophic lake during the end of cyanobacterial harmful algal blooms.</title>
        <authorList>
            <person name="Chun S.J."/>
        </authorList>
    </citation>
    <scope>NUCLEOTIDE SEQUENCE [LARGE SCALE GENOMIC DNA]</scope>
    <source>
        <strain evidence="2 3">Seoho-28</strain>
    </source>
</reference>
<dbReference type="RefSeq" id="WP_107570973.1">
    <property type="nucleotide sequence ID" value="NZ_PYYB01000004.1"/>
</dbReference>
<accession>A0A2T4UCC1</accession>
<feature type="chain" id="PRO_5038588419" description="Lipoprotein SmpA/OmlA domain-containing protein" evidence="1">
    <location>
        <begin position="23"/>
        <end position="166"/>
    </location>
</feature>
<dbReference type="PROSITE" id="PS51318">
    <property type="entry name" value="TAT"/>
    <property type="match status" value="1"/>
</dbReference>
<dbReference type="InterPro" id="IPR006311">
    <property type="entry name" value="TAT_signal"/>
</dbReference>
<evidence type="ECO:0000313" key="3">
    <source>
        <dbReference type="Proteomes" id="UP000240739"/>
    </source>
</evidence>
<evidence type="ECO:0000313" key="2">
    <source>
        <dbReference type="EMBL" id="PTL54873.1"/>
    </source>
</evidence>